<keyword evidence="4" id="KW-1185">Reference proteome</keyword>
<feature type="compositionally biased region" description="Low complexity" evidence="1">
    <location>
        <begin position="832"/>
        <end position="841"/>
    </location>
</feature>
<gene>
    <name evidence="3" type="ORF">Dfulv_07300</name>
</gene>
<reference evidence="3" key="1">
    <citation type="submission" date="2021-04" db="EMBL/GenBank/DDBJ databases">
        <authorList>
            <person name="Hartkoorn R.C."/>
            <person name="Beaudoing E."/>
            <person name="Hot D."/>
        </authorList>
    </citation>
    <scope>NUCLEOTIDE SEQUENCE</scope>
    <source>
        <strain evidence="3">NRRL B-16292</strain>
    </source>
</reference>
<feature type="compositionally biased region" description="Basic and acidic residues" evidence="1">
    <location>
        <begin position="367"/>
        <end position="377"/>
    </location>
</feature>
<feature type="compositionally biased region" description="Low complexity" evidence="1">
    <location>
        <begin position="665"/>
        <end position="685"/>
    </location>
</feature>
<evidence type="ECO:0000256" key="2">
    <source>
        <dbReference type="SAM" id="Phobius"/>
    </source>
</evidence>
<feature type="compositionally biased region" description="Basic and acidic residues" evidence="1">
    <location>
        <begin position="891"/>
        <end position="915"/>
    </location>
</feature>
<feature type="compositionally biased region" description="Basic and acidic residues" evidence="1">
    <location>
        <begin position="816"/>
        <end position="831"/>
    </location>
</feature>
<dbReference type="RefSeq" id="WP_259861875.1">
    <property type="nucleotide sequence ID" value="NZ_CP073720.1"/>
</dbReference>
<feature type="compositionally biased region" description="Low complexity" evidence="1">
    <location>
        <begin position="453"/>
        <end position="466"/>
    </location>
</feature>
<feature type="transmembrane region" description="Helical" evidence="2">
    <location>
        <begin position="106"/>
        <end position="128"/>
    </location>
</feature>
<feature type="compositionally biased region" description="Low complexity" evidence="1">
    <location>
        <begin position="881"/>
        <end position="890"/>
    </location>
</feature>
<feature type="compositionally biased region" description="Basic and acidic residues" evidence="1">
    <location>
        <begin position="631"/>
        <end position="640"/>
    </location>
</feature>
<feature type="compositionally biased region" description="Basic and acidic residues" evidence="1">
    <location>
        <begin position="939"/>
        <end position="948"/>
    </location>
</feature>
<feature type="compositionally biased region" description="Pro residues" evidence="1">
    <location>
        <begin position="686"/>
        <end position="697"/>
    </location>
</feature>
<name>A0ABY5W3Z7_9ACTN</name>
<organism evidence="3 4">
    <name type="scientific">Dactylosporangium fulvum</name>
    <dbReference type="NCBI Taxonomy" id="53359"/>
    <lineage>
        <taxon>Bacteria</taxon>
        <taxon>Bacillati</taxon>
        <taxon>Actinomycetota</taxon>
        <taxon>Actinomycetes</taxon>
        <taxon>Micromonosporales</taxon>
        <taxon>Micromonosporaceae</taxon>
        <taxon>Dactylosporangium</taxon>
    </lineage>
</organism>
<sequence>MTTANSWAAGVKSSRRVGVRPTGVLAGALIVAATLVALVVAGWGVKEFSILWGGAAVLSLAGVLTLTLRGFPIFAILTAVAGAVAWGAATRTWLPEGWFDLVGLLKFIGVNLAFDVPLVGGFLSALMLDARRLSRASIDEAVSGRRWWGEPDDHLPRLKELEALPSARFFALGEGGCTHLVVAGRRVALFLPTVWPHGEFTMDAAGQVLRGGRLFVPGSEDVDGLAAEVHTWREQLGKVGAAVRGYLVVAPPRGDATTDLAISVAPGEHLQLVHAHEMAEAAGRWLAADPYRVDIAVMERLLKIASGSQLPEPSPLARTFARDAVTQPESRAALPTDAAFAAAAGETEDVADERKSPVRARLGRFARGADSRTRDESGPAPTDGASAQEPADQDSVASGSGESWESRSTRDLVGTWDSDSASRLAAWAADDSPPTETSRAGRRARHEALEDNPSSPVSSWSSSSPPADRLNTGEFAVPAVPAEPARWSNADDGFPVMYETETWPAASPETRSSSSWEPRVDPSESTPRAGRRRARSDEASPATPLSTGTFGYSTPASPPTSSADTATSGTPSWLEDWRARIGDESSAGDAATAASSGLPASAEAASERRRSGAGDEPSAGSAAAGELLSWSERRRSRGDDESSVPAEPAAGEAPAARPVPPPAAVRPVVPSPAARPSVPSPAARPVVPPPTAPPSSTAPPTAGRPSWSGSLFDEVAPDLAAEPLDLRRSWESDPASRSARRREQTQPVEPRPSSGGPTQATPDASPSRPPVREQPVPPPPPADEGPAWWEAEAAKPVRAPKPAESGGKRSRWGRTKSSDKPDKQERAEPAEPAKLAEPATAGWATEATTRWDRFGSAAGPDETSSRPSGQGAGESVGRWSGAGSAAPSDDAAGRRDRPGSATRSDEPADRWDRPGSAEQAGTSTSRWERLGSADGGDEGTARRDRPTAGREAGTGRPAWATESTSSYESDPSGEFAPGRRSSPDPDRPSDSGDRGSLSGQRKRDFSGFDDDDVKPLELNLDEEPRNKEGRGRRFLRRK</sequence>
<feature type="compositionally biased region" description="Low complexity" evidence="1">
    <location>
        <begin position="476"/>
        <end position="485"/>
    </location>
</feature>
<feature type="compositionally biased region" description="Low complexity" evidence="1">
    <location>
        <begin position="553"/>
        <end position="572"/>
    </location>
</feature>
<feature type="compositionally biased region" description="Low complexity" evidence="1">
    <location>
        <begin position="614"/>
        <end position="630"/>
    </location>
</feature>
<evidence type="ECO:0008006" key="5">
    <source>
        <dbReference type="Google" id="ProtNLM"/>
    </source>
</evidence>
<feature type="compositionally biased region" description="Polar residues" evidence="1">
    <location>
        <begin position="543"/>
        <end position="552"/>
    </location>
</feature>
<feature type="compositionally biased region" description="Basic and acidic residues" evidence="1">
    <location>
        <begin position="1022"/>
        <end position="1031"/>
    </location>
</feature>
<feature type="compositionally biased region" description="Low complexity" evidence="1">
    <location>
        <begin position="643"/>
        <end position="656"/>
    </location>
</feature>
<evidence type="ECO:0000313" key="3">
    <source>
        <dbReference type="EMBL" id="UWP84051.1"/>
    </source>
</evidence>
<feature type="transmembrane region" description="Helical" evidence="2">
    <location>
        <begin position="22"/>
        <end position="43"/>
    </location>
</feature>
<feature type="compositionally biased region" description="Low complexity" evidence="1">
    <location>
        <begin position="585"/>
        <end position="604"/>
    </location>
</feature>
<reference evidence="3" key="2">
    <citation type="submission" date="2022-09" db="EMBL/GenBank/DDBJ databases">
        <title>Biosynthetic gene clusters of Dactylosporangioum fulvum.</title>
        <authorList>
            <person name="Caradec T."/>
        </authorList>
    </citation>
    <scope>NUCLEOTIDE SEQUENCE</scope>
    <source>
        <strain evidence="3">NRRL B-16292</strain>
    </source>
</reference>
<feature type="region of interest" description="Disordered" evidence="1">
    <location>
        <begin position="345"/>
        <end position="1038"/>
    </location>
</feature>
<feature type="transmembrane region" description="Helical" evidence="2">
    <location>
        <begin position="73"/>
        <end position="94"/>
    </location>
</feature>
<dbReference type="EMBL" id="CP073720">
    <property type="protein sequence ID" value="UWP84051.1"/>
    <property type="molecule type" value="Genomic_DNA"/>
</dbReference>
<protein>
    <recommendedName>
        <fullName evidence="5">NERD domain-containing protein</fullName>
    </recommendedName>
</protein>
<feature type="compositionally biased region" description="Basic and acidic residues" evidence="1">
    <location>
        <begin position="981"/>
        <end position="993"/>
    </location>
</feature>
<feature type="compositionally biased region" description="Low complexity" evidence="1">
    <location>
        <begin position="784"/>
        <end position="796"/>
    </location>
</feature>
<evidence type="ECO:0000313" key="4">
    <source>
        <dbReference type="Proteomes" id="UP001059617"/>
    </source>
</evidence>
<dbReference type="Proteomes" id="UP001059617">
    <property type="component" value="Chromosome"/>
</dbReference>
<evidence type="ECO:0000256" key="1">
    <source>
        <dbReference type="SAM" id="MobiDB-lite"/>
    </source>
</evidence>
<feature type="compositionally biased region" description="Polar residues" evidence="1">
    <location>
        <begin position="755"/>
        <end position="764"/>
    </location>
</feature>
<proteinExistence type="predicted"/>
<keyword evidence="2" id="KW-0812">Transmembrane</keyword>
<keyword evidence="2" id="KW-0472">Membrane</keyword>
<keyword evidence="2" id="KW-1133">Transmembrane helix</keyword>
<accession>A0ABY5W3Z7</accession>